<evidence type="ECO:0000313" key="2">
    <source>
        <dbReference type="EMBL" id="VDP13330.1"/>
    </source>
</evidence>
<gene>
    <name evidence="2" type="ORF">SBAD_LOCUS7499</name>
</gene>
<dbReference type="Proteomes" id="UP000270296">
    <property type="component" value="Unassembled WGS sequence"/>
</dbReference>
<evidence type="ECO:0000313" key="4">
    <source>
        <dbReference type="WBParaSite" id="SBAD_0000778401-mRNA-1"/>
    </source>
</evidence>
<dbReference type="PANTHER" id="PTHR16195">
    <property type="entry name" value="ZINC FINGER CCHC DOMAIN CONTAINING PROTEIN"/>
    <property type="match status" value="1"/>
</dbReference>
<dbReference type="OrthoDB" id="6361509at2759"/>
<dbReference type="EMBL" id="UZAM01010680">
    <property type="protein sequence ID" value="VDP13330.1"/>
    <property type="molecule type" value="Genomic_DNA"/>
</dbReference>
<dbReference type="PANTHER" id="PTHR16195:SF16">
    <property type="entry name" value="ZINC FINGER CCHC DOMAIN-CONTAINING PROTEIN 14"/>
    <property type="match status" value="1"/>
</dbReference>
<dbReference type="InterPro" id="IPR058599">
    <property type="entry name" value="PHAT_Smg/ZCCHC2-like"/>
</dbReference>
<keyword evidence="3" id="KW-1185">Reference proteome</keyword>
<name>A0A183IV52_9BILA</name>
<dbReference type="AlphaFoldDB" id="A0A183IV52"/>
<sequence>MMLPFELRFTASYISDIISKDNYCLDKLKKILDSLFHDSDFSDNKHDLTQQSNRSAIILALALLEPNQDETAEFIFRILLSMSTVFHDLPKSSEVVDEMLLLFTLAKHHPAFGFDQRIALMNLYSRVVQFLLSSVYALEAGHITTAAKIELESVSSSSVLEDAVDVASSPSVRSFVDSAVQTDITLKDNVFGGQAHTRSKDFLSELSFIAGQSVSIAAYPFGLPRQQPQTVSALYPESALEIRQKITRVELPTPDHSWPFPGFSFGGLSKL</sequence>
<feature type="domain" description="SMAUG/ZCCHC2-like PHAT" evidence="1">
    <location>
        <begin position="41"/>
        <end position="127"/>
    </location>
</feature>
<dbReference type="Pfam" id="PF26034">
    <property type="entry name" value="PHAT_SMAUG"/>
    <property type="match status" value="1"/>
</dbReference>
<accession>A0A183IV52</accession>
<reference evidence="4" key="1">
    <citation type="submission" date="2016-06" db="UniProtKB">
        <authorList>
            <consortium name="WormBaseParasite"/>
        </authorList>
    </citation>
    <scope>IDENTIFICATION</scope>
</reference>
<proteinExistence type="predicted"/>
<organism evidence="4">
    <name type="scientific">Soboliphyme baturini</name>
    <dbReference type="NCBI Taxonomy" id="241478"/>
    <lineage>
        <taxon>Eukaryota</taxon>
        <taxon>Metazoa</taxon>
        <taxon>Ecdysozoa</taxon>
        <taxon>Nematoda</taxon>
        <taxon>Enoplea</taxon>
        <taxon>Dorylaimia</taxon>
        <taxon>Dioctophymatida</taxon>
        <taxon>Dioctophymatoidea</taxon>
        <taxon>Soboliphymatidae</taxon>
        <taxon>Soboliphyme</taxon>
    </lineage>
</organism>
<reference evidence="2 3" key="2">
    <citation type="submission" date="2018-11" db="EMBL/GenBank/DDBJ databases">
        <authorList>
            <consortium name="Pathogen Informatics"/>
        </authorList>
    </citation>
    <scope>NUCLEOTIDE SEQUENCE [LARGE SCALE GENOMIC DNA]</scope>
</reference>
<dbReference type="WBParaSite" id="SBAD_0000778401-mRNA-1">
    <property type="protein sequence ID" value="SBAD_0000778401-mRNA-1"/>
    <property type="gene ID" value="SBAD_0000778401"/>
</dbReference>
<dbReference type="InterPro" id="IPR042344">
    <property type="entry name" value="ZCCHC14"/>
</dbReference>
<evidence type="ECO:0000313" key="3">
    <source>
        <dbReference type="Proteomes" id="UP000270296"/>
    </source>
</evidence>
<protein>
    <submittedName>
        <fullName evidence="4">DUF3453 domain-containing protein</fullName>
    </submittedName>
</protein>
<evidence type="ECO:0000259" key="1">
    <source>
        <dbReference type="Pfam" id="PF26034"/>
    </source>
</evidence>